<dbReference type="InterPro" id="IPR035093">
    <property type="entry name" value="RelE/ParE_toxin_dom_sf"/>
</dbReference>
<organism evidence="1 2">
    <name type="scientific">Enterococcus canintestini</name>
    <dbReference type="NCBI Taxonomy" id="317010"/>
    <lineage>
        <taxon>Bacteria</taxon>
        <taxon>Bacillati</taxon>
        <taxon>Bacillota</taxon>
        <taxon>Bacilli</taxon>
        <taxon>Lactobacillales</taxon>
        <taxon>Enterococcaceae</taxon>
        <taxon>Enterococcus</taxon>
    </lineage>
</organism>
<protein>
    <submittedName>
        <fullName evidence="1">Plasmid stabilization protein</fullName>
    </submittedName>
</protein>
<evidence type="ECO:0000313" key="1">
    <source>
        <dbReference type="EMBL" id="PAB01181.1"/>
    </source>
</evidence>
<comment type="caution">
    <text evidence="1">The sequence shown here is derived from an EMBL/GenBank/DDBJ whole genome shotgun (WGS) entry which is preliminary data.</text>
</comment>
<sequence length="79" mass="9213">MDQADGSFQKQPLKFLQNLDAKTKQRIINAIYSLPDGDVKPLQGYKLYKRLKVSPYRIIFEEAEDNYIIVKIGNRGDMY</sequence>
<reference evidence="1 2" key="1">
    <citation type="submission" date="2015-08" db="EMBL/GenBank/DDBJ databases">
        <title>Enterococcus genome sequence.</title>
        <authorList>
            <person name="Acedo J.Z."/>
            <person name="Vederas J.C."/>
        </authorList>
    </citation>
    <scope>NUCLEOTIDE SEQUENCE [LARGE SCALE GENOMIC DNA]</scope>
    <source>
        <strain evidence="1 2">49</strain>
    </source>
</reference>
<dbReference type="AlphaFoldDB" id="A0A267HS47"/>
<dbReference type="SUPFAM" id="SSF143011">
    <property type="entry name" value="RelE-like"/>
    <property type="match status" value="1"/>
</dbReference>
<evidence type="ECO:0000313" key="2">
    <source>
        <dbReference type="Proteomes" id="UP000216797"/>
    </source>
</evidence>
<proteinExistence type="predicted"/>
<name>A0A267HS47_9ENTE</name>
<dbReference type="EMBL" id="LHUG01000005">
    <property type="protein sequence ID" value="PAB01181.1"/>
    <property type="molecule type" value="Genomic_DNA"/>
</dbReference>
<keyword evidence="2" id="KW-1185">Reference proteome</keyword>
<gene>
    <name evidence="1" type="ORF">AKL21_07390</name>
</gene>
<accession>A0A267HS47</accession>
<dbReference type="Gene3D" id="3.30.2310.20">
    <property type="entry name" value="RelE-like"/>
    <property type="match status" value="1"/>
</dbReference>
<dbReference type="Proteomes" id="UP000216797">
    <property type="component" value="Unassembled WGS sequence"/>
</dbReference>